<name>A0A9N9I736_FUNMO</name>
<proteinExistence type="predicted"/>
<gene>
    <name evidence="1" type="ORF">FMOSSE_LOCUS15065</name>
</gene>
<accession>A0A9N9I736</accession>
<organism evidence="1 2">
    <name type="scientific">Funneliformis mosseae</name>
    <name type="common">Endomycorrhizal fungus</name>
    <name type="synonym">Glomus mosseae</name>
    <dbReference type="NCBI Taxonomy" id="27381"/>
    <lineage>
        <taxon>Eukaryota</taxon>
        <taxon>Fungi</taxon>
        <taxon>Fungi incertae sedis</taxon>
        <taxon>Mucoromycota</taxon>
        <taxon>Glomeromycotina</taxon>
        <taxon>Glomeromycetes</taxon>
        <taxon>Glomerales</taxon>
        <taxon>Glomeraceae</taxon>
        <taxon>Funneliformis</taxon>
    </lineage>
</organism>
<feature type="non-terminal residue" evidence="1">
    <location>
        <position position="1"/>
    </location>
</feature>
<dbReference type="EMBL" id="CAJVPP010013847">
    <property type="protein sequence ID" value="CAG8722172.1"/>
    <property type="molecule type" value="Genomic_DNA"/>
</dbReference>
<evidence type="ECO:0000313" key="1">
    <source>
        <dbReference type="EMBL" id="CAG8722172.1"/>
    </source>
</evidence>
<sequence length="108" mass="12440">SVLNGKAAEEKIKFSCETNMFDLQFFCEIQDKAKAKSSFEEKMLMIFFDKFIASSQYITLKSLVFKPSVSDKEEVMTYLEISLNPFERGTANTHDDKIVMVDIMIMLT</sequence>
<dbReference type="Proteomes" id="UP000789375">
    <property type="component" value="Unassembled WGS sequence"/>
</dbReference>
<protein>
    <submittedName>
        <fullName evidence="1">5269_t:CDS:1</fullName>
    </submittedName>
</protein>
<dbReference type="AlphaFoldDB" id="A0A9N9I736"/>
<evidence type="ECO:0000313" key="2">
    <source>
        <dbReference type="Proteomes" id="UP000789375"/>
    </source>
</evidence>
<comment type="caution">
    <text evidence="1">The sequence shown here is derived from an EMBL/GenBank/DDBJ whole genome shotgun (WGS) entry which is preliminary data.</text>
</comment>
<reference evidence="1" key="1">
    <citation type="submission" date="2021-06" db="EMBL/GenBank/DDBJ databases">
        <authorList>
            <person name="Kallberg Y."/>
            <person name="Tangrot J."/>
            <person name="Rosling A."/>
        </authorList>
    </citation>
    <scope>NUCLEOTIDE SEQUENCE</scope>
    <source>
        <strain evidence="1">87-6 pot B 2015</strain>
    </source>
</reference>
<keyword evidence="2" id="KW-1185">Reference proteome</keyword>